<evidence type="ECO:0000313" key="4">
    <source>
        <dbReference type="EMBL" id="KAF6140409.1"/>
    </source>
</evidence>
<feature type="non-terminal residue" evidence="4">
    <location>
        <position position="1"/>
    </location>
</feature>
<dbReference type="InterPro" id="IPR014729">
    <property type="entry name" value="Rossmann-like_a/b/a_fold"/>
</dbReference>
<dbReference type="PANTHER" id="PTHR11772">
    <property type="entry name" value="ASPARAGINE SYNTHETASE"/>
    <property type="match status" value="1"/>
</dbReference>
<dbReference type="CDD" id="cd01991">
    <property type="entry name" value="Asn_synthase_B_C"/>
    <property type="match status" value="1"/>
</dbReference>
<reference evidence="4 5" key="1">
    <citation type="journal article" date="2020" name="IScience">
        <title>Genome Sequencing of the Endangered Kingdonia uniflora (Circaeasteraceae, Ranunculales) Reveals Potential Mechanisms of Evolutionary Specialization.</title>
        <authorList>
            <person name="Sun Y."/>
            <person name="Deng T."/>
            <person name="Zhang A."/>
            <person name="Moore M.J."/>
            <person name="Landis J.B."/>
            <person name="Lin N."/>
            <person name="Zhang H."/>
            <person name="Zhang X."/>
            <person name="Huang J."/>
            <person name="Zhang X."/>
            <person name="Sun H."/>
            <person name="Wang H."/>
        </authorList>
    </citation>
    <scope>NUCLEOTIDE SEQUENCE [LARGE SCALE GENOMIC DNA]</scope>
    <source>
        <strain evidence="4">TB1705</strain>
        <tissue evidence="4">Leaf</tissue>
    </source>
</reference>
<dbReference type="EMBL" id="JACGCM010002380">
    <property type="protein sequence ID" value="KAF6140409.1"/>
    <property type="molecule type" value="Genomic_DNA"/>
</dbReference>
<dbReference type="Proteomes" id="UP000541444">
    <property type="component" value="Unassembled WGS sequence"/>
</dbReference>
<dbReference type="GO" id="GO:0005524">
    <property type="term" value="F:ATP binding"/>
    <property type="evidence" value="ECO:0007669"/>
    <property type="project" value="UniProtKB-KW"/>
</dbReference>
<dbReference type="Gene3D" id="3.40.50.620">
    <property type="entry name" value="HUPs"/>
    <property type="match status" value="2"/>
</dbReference>
<dbReference type="InterPro" id="IPR001962">
    <property type="entry name" value="Asn_synthase"/>
</dbReference>
<evidence type="ECO:0000256" key="2">
    <source>
        <dbReference type="ARBA" id="ARBA00022840"/>
    </source>
</evidence>
<dbReference type="GO" id="GO:0006529">
    <property type="term" value="P:asparagine biosynthetic process"/>
    <property type="evidence" value="ECO:0007669"/>
    <property type="project" value="InterPro"/>
</dbReference>
<evidence type="ECO:0000259" key="3">
    <source>
        <dbReference type="Pfam" id="PF00733"/>
    </source>
</evidence>
<dbReference type="OrthoDB" id="1492457at2759"/>
<proteinExistence type="predicted"/>
<keyword evidence="5" id="KW-1185">Reference proteome</keyword>
<gene>
    <name evidence="4" type="ORF">GIB67_013178</name>
</gene>
<dbReference type="SUPFAM" id="SSF52402">
    <property type="entry name" value="Adenine nucleotide alpha hydrolases-like"/>
    <property type="match status" value="1"/>
</dbReference>
<dbReference type="InterPro" id="IPR050795">
    <property type="entry name" value="Asn_Synthetase"/>
</dbReference>
<sequence>GSPNLKAEKEVADYLGTIHHKFHFTVQDGIDAIEDVIYHVETYDVTTIRIKALHQYDCLRVNKSTSAWGLEARVPFLDRDFINVAMDINPQWKLIKLNEGQIEKWISRKAFDDEEQSYLPKNSTKLTIPRGASVASSTTKAVEWDSACSNNLDPSGRTALGVHDSAYEAQAPVAAMANAKISSQIVNNAPRMVTAPTVAIQS</sequence>
<dbReference type="Pfam" id="PF00733">
    <property type="entry name" value="Asn_synthase"/>
    <property type="match status" value="2"/>
</dbReference>
<comment type="caution">
    <text evidence="4">The sequence shown here is derived from an EMBL/GenBank/DDBJ whole genome shotgun (WGS) entry which is preliminary data.</text>
</comment>
<feature type="domain" description="Asparagine synthetase" evidence="3">
    <location>
        <begin position="2"/>
        <end position="45"/>
    </location>
</feature>
<dbReference type="PANTHER" id="PTHR11772:SF48">
    <property type="entry name" value="ASPARAGINE SYNTHETASE [GLUTAMINE-HYDROLYZING] 1"/>
    <property type="match status" value="1"/>
</dbReference>
<keyword evidence="1" id="KW-0547">Nucleotide-binding</keyword>
<dbReference type="AlphaFoldDB" id="A0A7J7LCX6"/>
<feature type="domain" description="Asparagine synthetase" evidence="3">
    <location>
        <begin position="47"/>
        <end position="124"/>
    </location>
</feature>
<dbReference type="GO" id="GO:0005829">
    <property type="term" value="C:cytosol"/>
    <property type="evidence" value="ECO:0007669"/>
    <property type="project" value="TreeGrafter"/>
</dbReference>
<name>A0A7J7LCX6_9MAGN</name>
<evidence type="ECO:0000313" key="5">
    <source>
        <dbReference type="Proteomes" id="UP000541444"/>
    </source>
</evidence>
<organism evidence="4 5">
    <name type="scientific">Kingdonia uniflora</name>
    <dbReference type="NCBI Taxonomy" id="39325"/>
    <lineage>
        <taxon>Eukaryota</taxon>
        <taxon>Viridiplantae</taxon>
        <taxon>Streptophyta</taxon>
        <taxon>Embryophyta</taxon>
        <taxon>Tracheophyta</taxon>
        <taxon>Spermatophyta</taxon>
        <taxon>Magnoliopsida</taxon>
        <taxon>Ranunculales</taxon>
        <taxon>Circaeasteraceae</taxon>
        <taxon>Kingdonia</taxon>
    </lineage>
</organism>
<protein>
    <recommendedName>
        <fullName evidence="3">Asparagine synthetase domain-containing protein</fullName>
    </recommendedName>
</protein>
<evidence type="ECO:0000256" key="1">
    <source>
        <dbReference type="ARBA" id="ARBA00022741"/>
    </source>
</evidence>
<keyword evidence="2" id="KW-0067">ATP-binding</keyword>
<dbReference type="GO" id="GO:0004066">
    <property type="term" value="F:asparagine synthase (glutamine-hydrolyzing) activity"/>
    <property type="evidence" value="ECO:0007669"/>
    <property type="project" value="InterPro"/>
</dbReference>
<accession>A0A7J7LCX6</accession>